<dbReference type="KEGG" id="pzh:CX676_17255"/>
<reference evidence="8 9" key="1">
    <citation type="journal article" date="2013" name="Antonie Van Leeuwenhoek">
        <title>Paracoccus zhejiangensis sp. nov., isolated from activated sludge in wastewater-treatment system.</title>
        <authorList>
            <person name="Wu Z.G."/>
            <person name="Zhang D.F."/>
            <person name="Liu Y.L."/>
            <person name="Wang F."/>
            <person name="Jiang X."/>
            <person name="Li C."/>
            <person name="Li S.P."/>
            <person name="Hong Q."/>
            <person name="Li W.J."/>
        </authorList>
    </citation>
    <scope>NUCLEOTIDE SEQUENCE [LARGE SCALE GENOMIC DNA]</scope>
    <source>
        <strain evidence="8 9">J6</strain>
    </source>
</reference>
<protein>
    <recommendedName>
        <fullName evidence="4 6">dTDP-4-dehydrorhamnose reductase</fullName>
        <ecNumber evidence="3 6">1.1.1.133</ecNumber>
    </recommendedName>
</protein>
<evidence type="ECO:0000313" key="9">
    <source>
        <dbReference type="Proteomes" id="UP000234530"/>
    </source>
</evidence>
<keyword evidence="9" id="KW-1185">Reference proteome</keyword>
<dbReference type="EC" id="1.1.1.133" evidence="3 6"/>
<evidence type="ECO:0000256" key="5">
    <source>
        <dbReference type="ARBA" id="ARBA00048200"/>
    </source>
</evidence>
<evidence type="ECO:0000256" key="2">
    <source>
        <dbReference type="ARBA" id="ARBA00010944"/>
    </source>
</evidence>
<dbReference type="Proteomes" id="UP000234530">
    <property type="component" value="Chromosome"/>
</dbReference>
<keyword evidence="6" id="KW-0521">NADP</keyword>
<keyword evidence="6" id="KW-0560">Oxidoreductase</keyword>
<evidence type="ECO:0000256" key="4">
    <source>
        <dbReference type="ARBA" id="ARBA00017099"/>
    </source>
</evidence>
<feature type="domain" description="RmlD-like substrate binding" evidence="7">
    <location>
        <begin position="5"/>
        <end position="282"/>
    </location>
</feature>
<comment type="cofactor">
    <cofactor evidence="6">
        <name>Mg(2+)</name>
        <dbReference type="ChEBI" id="CHEBI:18420"/>
    </cofactor>
    <text evidence="6">Binds 1 Mg(2+) ion per monomer.</text>
</comment>
<evidence type="ECO:0000256" key="3">
    <source>
        <dbReference type="ARBA" id="ARBA00012929"/>
    </source>
</evidence>
<dbReference type="InterPro" id="IPR005913">
    <property type="entry name" value="dTDP_dehydrorham_reduct"/>
</dbReference>
<comment type="pathway">
    <text evidence="1 6">Carbohydrate biosynthesis; dTDP-L-rhamnose biosynthesis.</text>
</comment>
<comment type="similarity">
    <text evidence="2 6">Belongs to the dTDP-4-dehydrorhamnose reductase family.</text>
</comment>
<accession>A0A2H5F2C7</accession>
<dbReference type="InterPro" id="IPR029903">
    <property type="entry name" value="RmlD-like-bd"/>
</dbReference>
<proteinExistence type="inferred from homology"/>
<dbReference type="AlphaFoldDB" id="A0A2H5F2C7"/>
<comment type="function">
    <text evidence="6">Catalyzes the reduction of dTDP-6-deoxy-L-lyxo-4-hexulose to yield dTDP-L-rhamnose.</text>
</comment>
<dbReference type="RefSeq" id="WP_101753655.1">
    <property type="nucleotide sequence ID" value="NZ_CP025430.1"/>
</dbReference>
<organism evidence="8 9">
    <name type="scientific">Paracoccus zhejiangensis</name>
    <dbReference type="NCBI Taxonomy" id="1077935"/>
    <lineage>
        <taxon>Bacteria</taxon>
        <taxon>Pseudomonadati</taxon>
        <taxon>Pseudomonadota</taxon>
        <taxon>Alphaproteobacteria</taxon>
        <taxon>Rhodobacterales</taxon>
        <taxon>Paracoccaceae</taxon>
        <taxon>Paracoccus</taxon>
    </lineage>
</organism>
<dbReference type="EMBL" id="CP025430">
    <property type="protein sequence ID" value="AUH65682.1"/>
    <property type="molecule type" value="Genomic_DNA"/>
</dbReference>
<gene>
    <name evidence="8" type="primary">rfbD</name>
    <name evidence="8" type="ORF">CX676_17255</name>
</gene>
<evidence type="ECO:0000256" key="6">
    <source>
        <dbReference type="RuleBase" id="RU364082"/>
    </source>
</evidence>
<dbReference type="Gene3D" id="3.40.50.720">
    <property type="entry name" value="NAD(P)-binding Rossmann-like Domain"/>
    <property type="match status" value="1"/>
</dbReference>
<name>A0A2H5F2C7_9RHOB</name>
<dbReference type="NCBIfam" id="TIGR01214">
    <property type="entry name" value="rmlD"/>
    <property type="match status" value="1"/>
</dbReference>
<evidence type="ECO:0000256" key="1">
    <source>
        <dbReference type="ARBA" id="ARBA00004781"/>
    </source>
</evidence>
<evidence type="ECO:0000259" key="7">
    <source>
        <dbReference type="Pfam" id="PF04321"/>
    </source>
</evidence>
<dbReference type="UniPathway" id="UPA00124"/>
<dbReference type="GO" id="GO:0019305">
    <property type="term" value="P:dTDP-rhamnose biosynthetic process"/>
    <property type="evidence" value="ECO:0007669"/>
    <property type="project" value="UniProtKB-UniPathway"/>
</dbReference>
<dbReference type="Pfam" id="PF04321">
    <property type="entry name" value="RmlD_sub_bind"/>
    <property type="match status" value="1"/>
</dbReference>
<dbReference type="GO" id="GO:0008831">
    <property type="term" value="F:dTDP-4-dehydrorhamnose reductase activity"/>
    <property type="evidence" value="ECO:0007669"/>
    <property type="project" value="UniProtKB-EC"/>
</dbReference>
<dbReference type="Gene3D" id="3.90.25.10">
    <property type="entry name" value="UDP-galactose 4-epimerase, domain 1"/>
    <property type="match status" value="1"/>
</dbReference>
<dbReference type="PANTHER" id="PTHR10491:SF4">
    <property type="entry name" value="METHIONINE ADENOSYLTRANSFERASE 2 SUBUNIT BETA"/>
    <property type="match status" value="1"/>
</dbReference>
<dbReference type="PANTHER" id="PTHR10491">
    <property type="entry name" value="DTDP-4-DEHYDRORHAMNOSE REDUCTASE"/>
    <property type="match status" value="1"/>
</dbReference>
<evidence type="ECO:0000313" key="8">
    <source>
        <dbReference type="EMBL" id="AUH65682.1"/>
    </source>
</evidence>
<dbReference type="CDD" id="cd05254">
    <property type="entry name" value="dTDP_HR_like_SDR_e"/>
    <property type="match status" value="1"/>
</dbReference>
<sequence>MSGGLLVFGRSGQVARELQRRAPEAMFLGREAVDLTDPAACAAVIAQSDCGAVINAAAYTAVDRAETDAETARLVNAEAPAAMARAAAAKGVPFLHVSTDYVFDGSGETARDETAPTAPLGAYGATKRAGEEAIAAAGGQWAVMRTSWVFSAHGANFVKTMLRLGAERDRLTIVADQIGGPTPAGDIATALLAMAGQMVADPQKGGLYHFAGAPDTSWADFARAIFRLSGLTTKVVDIPSSDYPTPARRPLNSRLDCHRITTDFGVARPDWQAGLAQVLAELKGNP</sequence>
<comment type="catalytic activity">
    <reaction evidence="5 6">
        <text>dTDP-beta-L-rhamnose + NADP(+) = dTDP-4-dehydro-beta-L-rhamnose + NADPH + H(+)</text>
        <dbReference type="Rhea" id="RHEA:21796"/>
        <dbReference type="ChEBI" id="CHEBI:15378"/>
        <dbReference type="ChEBI" id="CHEBI:57510"/>
        <dbReference type="ChEBI" id="CHEBI:57783"/>
        <dbReference type="ChEBI" id="CHEBI:58349"/>
        <dbReference type="ChEBI" id="CHEBI:62830"/>
        <dbReference type="EC" id="1.1.1.133"/>
    </reaction>
</comment>
<dbReference type="OrthoDB" id="9803892at2"/>
<dbReference type="InterPro" id="IPR036291">
    <property type="entry name" value="NAD(P)-bd_dom_sf"/>
</dbReference>
<dbReference type="SUPFAM" id="SSF51735">
    <property type="entry name" value="NAD(P)-binding Rossmann-fold domains"/>
    <property type="match status" value="1"/>
</dbReference>